<keyword evidence="1 3" id="KW-0808">Transferase</keyword>
<dbReference type="Pfam" id="PF13562">
    <property type="entry name" value="NTP_transf_4"/>
    <property type="match status" value="1"/>
</dbReference>
<evidence type="ECO:0000256" key="2">
    <source>
        <dbReference type="ARBA" id="ARBA00023315"/>
    </source>
</evidence>
<dbReference type="InterPro" id="IPR050065">
    <property type="entry name" value="GlmU-like"/>
</dbReference>
<dbReference type="InterPro" id="IPR011004">
    <property type="entry name" value="Trimer_LpxA-like_sf"/>
</dbReference>
<gene>
    <name evidence="3" type="ORF">RM540_05140</name>
</gene>
<comment type="caution">
    <text evidence="3">The sequence shown here is derived from an EMBL/GenBank/DDBJ whole genome shotgun (WGS) entry which is preliminary data.</text>
</comment>
<dbReference type="PANTHER" id="PTHR43584">
    <property type="entry name" value="NUCLEOTIDYL TRANSFERASE"/>
    <property type="match status" value="1"/>
</dbReference>
<dbReference type="Proteomes" id="UP001267426">
    <property type="component" value="Unassembled WGS sequence"/>
</dbReference>
<protein>
    <submittedName>
        <fullName evidence="3">Sugar nucleotidyl transferase</fullName>
    </submittedName>
</protein>
<accession>A0ABU3BPA4</accession>
<dbReference type="GO" id="GO:0016740">
    <property type="term" value="F:transferase activity"/>
    <property type="evidence" value="ECO:0007669"/>
    <property type="project" value="UniProtKB-KW"/>
</dbReference>
<dbReference type="InterPro" id="IPR023917">
    <property type="entry name" value="Bifunctiontional_GlmU_bac-type"/>
</dbReference>
<keyword evidence="2" id="KW-0012">Acyltransferase</keyword>
<dbReference type="EMBL" id="JAVRHT010000008">
    <property type="protein sequence ID" value="MDT0631129.1"/>
    <property type="molecule type" value="Genomic_DNA"/>
</dbReference>
<organism evidence="3 4">
    <name type="scientific">Rubrivirga litoralis</name>
    <dbReference type="NCBI Taxonomy" id="3075598"/>
    <lineage>
        <taxon>Bacteria</taxon>
        <taxon>Pseudomonadati</taxon>
        <taxon>Rhodothermota</taxon>
        <taxon>Rhodothermia</taxon>
        <taxon>Rhodothermales</taxon>
        <taxon>Rubricoccaceae</taxon>
        <taxon>Rubrivirga</taxon>
    </lineage>
</organism>
<sequence>MTLCPFEDARVGHLAPLALTRAAFDLRVGARTLLETLAAAFPHDRLALHTRAAVAGVTAEEHPGVPVRTAPSGATLFVNGRWLARGGDVVRAVRQAAAGGEARAFTQGDTLLALFHPAPPADLVATDALGLFQTEGLPQERVEGETLVTHLWDLIADLGDRITHDLEAMGGLGQHAGRVEGGAVLVEPERVHVGEGAVVRAGAVVSAADGPVWIGEGAEVGENAVVRGPVFFGPKAAVKPAARVDESAVGFRSKVGGEVHGSVVHSLSSKGHDGYLGNSYLGRWCNLGADTNTSNLKNDYGEVTVWDAVAGDFLASGRQFAGLFMGDHSKCSINTMFNTGTVVGVFCNLFGSGFPPRHVPSFAWGGADGLAPYRTEKAFRVAEAVMARRDRRLSNAERTLLAQIAAESGMRDEG</sequence>
<keyword evidence="4" id="KW-1185">Reference proteome</keyword>
<proteinExistence type="predicted"/>
<dbReference type="NCBIfam" id="TIGR03991">
    <property type="entry name" value="alt_bact_glmU"/>
    <property type="match status" value="1"/>
</dbReference>
<evidence type="ECO:0000313" key="3">
    <source>
        <dbReference type="EMBL" id="MDT0631129.1"/>
    </source>
</evidence>
<evidence type="ECO:0000256" key="1">
    <source>
        <dbReference type="ARBA" id="ARBA00022679"/>
    </source>
</evidence>
<dbReference type="Gene3D" id="2.160.10.10">
    <property type="entry name" value="Hexapeptide repeat proteins"/>
    <property type="match status" value="1"/>
</dbReference>
<reference evidence="3 4" key="1">
    <citation type="submission" date="2023-09" db="EMBL/GenBank/DDBJ databases">
        <authorList>
            <person name="Rey-Velasco X."/>
        </authorList>
    </citation>
    <scope>NUCLEOTIDE SEQUENCE [LARGE SCALE GENOMIC DNA]</scope>
    <source>
        <strain evidence="3 4">F394</strain>
    </source>
</reference>
<dbReference type="SUPFAM" id="SSF51161">
    <property type="entry name" value="Trimeric LpxA-like enzymes"/>
    <property type="match status" value="1"/>
</dbReference>
<name>A0ABU3BPA4_9BACT</name>
<dbReference type="RefSeq" id="WP_311662471.1">
    <property type="nucleotide sequence ID" value="NZ_JAVRHT010000008.1"/>
</dbReference>
<evidence type="ECO:0000313" key="4">
    <source>
        <dbReference type="Proteomes" id="UP001267426"/>
    </source>
</evidence>